<dbReference type="Gene3D" id="3.30.1360.100">
    <property type="entry name" value="General secretion pathway protein M, EpsM"/>
    <property type="match status" value="1"/>
</dbReference>
<evidence type="ECO:0000313" key="11">
    <source>
        <dbReference type="EMBL" id="MEX6634224.1"/>
    </source>
</evidence>
<evidence type="ECO:0000256" key="7">
    <source>
        <dbReference type="ARBA" id="ARBA00022927"/>
    </source>
</evidence>
<evidence type="ECO:0000256" key="3">
    <source>
        <dbReference type="ARBA" id="ARBA00022448"/>
    </source>
</evidence>
<dbReference type="Proteomes" id="UP001560685">
    <property type="component" value="Unassembled WGS sequence"/>
</dbReference>
<gene>
    <name evidence="11" type="primary">gspM</name>
    <name evidence="11" type="ORF">ABFZ84_11780</name>
</gene>
<protein>
    <submittedName>
        <fullName evidence="11">Type II secretion system protein GspM</fullName>
    </submittedName>
</protein>
<feature type="transmembrane region" description="Helical" evidence="10">
    <location>
        <begin position="14"/>
        <end position="36"/>
    </location>
</feature>
<evidence type="ECO:0000256" key="10">
    <source>
        <dbReference type="SAM" id="Phobius"/>
    </source>
</evidence>
<keyword evidence="5" id="KW-0997">Cell inner membrane</keyword>
<evidence type="ECO:0000256" key="4">
    <source>
        <dbReference type="ARBA" id="ARBA00022475"/>
    </source>
</evidence>
<evidence type="ECO:0000256" key="5">
    <source>
        <dbReference type="ARBA" id="ARBA00022519"/>
    </source>
</evidence>
<dbReference type="RefSeq" id="WP_369314213.1">
    <property type="nucleotide sequence ID" value="NZ_JBEHZE010000001.1"/>
</dbReference>
<comment type="subcellular location">
    <subcellularLocation>
        <location evidence="1">Cell inner membrane</location>
        <topology evidence="1">Single-pass membrane protein</topology>
    </subcellularLocation>
</comment>
<organism evidence="11 12">
    <name type="scientific">Hyphococcus lacteus</name>
    <dbReference type="NCBI Taxonomy" id="3143536"/>
    <lineage>
        <taxon>Bacteria</taxon>
        <taxon>Pseudomonadati</taxon>
        <taxon>Pseudomonadota</taxon>
        <taxon>Alphaproteobacteria</taxon>
        <taxon>Parvularculales</taxon>
        <taxon>Parvularculaceae</taxon>
        <taxon>Hyphococcus</taxon>
    </lineage>
</organism>
<comment type="similarity">
    <text evidence="2">Belongs to the GSP M family.</text>
</comment>
<sequence length="156" mass="16687">MTTWWHELSVRERVLILVAACLAALVIVSLGVLRPLDNWHDAALRKEQSARDGYELTLAAAALGGNGDGSSAAGRMQLRQAVITTASNWGVDLTRIGSENAQGQVEVQAAPMNGEALFSWIAQLEKQYGVTVAFADIANGQSGLITAHIIVFEQKS</sequence>
<dbReference type="SUPFAM" id="SSF103054">
    <property type="entry name" value="General secretion pathway protein M, EpsM"/>
    <property type="match status" value="1"/>
</dbReference>
<evidence type="ECO:0000256" key="2">
    <source>
        <dbReference type="ARBA" id="ARBA00010637"/>
    </source>
</evidence>
<dbReference type="Pfam" id="PF04612">
    <property type="entry name" value="T2SSM"/>
    <property type="match status" value="1"/>
</dbReference>
<name>A0ABV3Z5Y6_9PROT</name>
<keyword evidence="12" id="KW-1185">Reference proteome</keyword>
<evidence type="ECO:0000256" key="6">
    <source>
        <dbReference type="ARBA" id="ARBA00022692"/>
    </source>
</evidence>
<dbReference type="InterPro" id="IPR023229">
    <property type="entry name" value="T2SS_M_periplasmic_sf"/>
</dbReference>
<keyword evidence="6 10" id="KW-0812">Transmembrane</keyword>
<comment type="caution">
    <text evidence="11">The sequence shown here is derived from an EMBL/GenBank/DDBJ whole genome shotgun (WGS) entry which is preliminary data.</text>
</comment>
<keyword evidence="4" id="KW-1003">Cell membrane</keyword>
<keyword evidence="8 10" id="KW-1133">Transmembrane helix</keyword>
<keyword evidence="7" id="KW-0653">Protein transport</keyword>
<dbReference type="EMBL" id="JBEHZE010000001">
    <property type="protein sequence ID" value="MEX6634224.1"/>
    <property type="molecule type" value="Genomic_DNA"/>
</dbReference>
<evidence type="ECO:0000313" key="12">
    <source>
        <dbReference type="Proteomes" id="UP001560685"/>
    </source>
</evidence>
<dbReference type="InterPro" id="IPR007690">
    <property type="entry name" value="T2SS_GspM"/>
</dbReference>
<keyword evidence="9 10" id="KW-0472">Membrane</keyword>
<evidence type="ECO:0000256" key="9">
    <source>
        <dbReference type="ARBA" id="ARBA00023136"/>
    </source>
</evidence>
<evidence type="ECO:0000256" key="8">
    <source>
        <dbReference type="ARBA" id="ARBA00022989"/>
    </source>
</evidence>
<evidence type="ECO:0000256" key="1">
    <source>
        <dbReference type="ARBA" id="ARBA00004377"/>
    </source>
</evidence>
<reference evidence="11 12" key="1">
    <citation type="submission" date="2024-05" db="EMBL/GenBank/DDBJ databases">
        <title>Three bacterial strains, DH-69, EH-24, and ECK-19 isolated from coastal sediments.</title>
        <authorList>
            <person name="Ye Y.-Q."/>
            <person name="Du Z.-J."/>
        </authorList>
    </citation>
    <scope>NUCLEOTIDE SEQUENCE [LARGE SCALE GENOMIC DNA]</scope>
    <source>
        <strain evidence="11 12">ECK-19</strain>
    </source>
</reference>
<proteinExistence type="inferred from homology"/>
<accession>A0ABV3Z5Y6</accession>
<keyword evidence="3" id="KW-0813">Transport</keyword>